<organism evidence="1">
    <name type="scientific">Mesocestoides corti</name>
    <name type="common">Flatworm</name>
    <dbReference type="NCBI Taxonomy" id="53468"/>
    <lineage>
        <taxon>Eukaryota</taxon>
        <taxon>Metazoa</taxon>
        <taxon>Spiralia</taxon>
        <taxon>Lophotrochozoa</taxon>
        <taxon>Platyhelminthes</taxon>
        <taxon>Cestoda</taxon>
        <taxon>Eucestoda</taxon>
        <taxon>Cyclophyllidea</taxon>
        <taxon>Mesocestoididae</taxon>
        <taxon>Mesocestoides</taxon>
    </lineage>
</organism>
<sequence>MRQQGARTNLCAKWRWHWSTMTRSVEWSCKESGHDVGPDVFGRAVVDLGVGEEVAEGKEKEEGEECVGVAVGTAAEPGATSDMSSSDAKWLIYAHSLC</sequence>
<name>A0A5K3FXS9_MESCO</name>
<proteinExistence type="predicted"/>
<dbReference type="AlphaFoldDB" id="A0A5K3FXS9"/>
<accession>A0A5K3FXS9</accession>
<evidence type="ECO:0000313" key="1">
    <source>
        <dbReference type="WBParaSite" id="MCU_012506-RA"/>
    </source>
</evidence>
<dbReference type="WBParaSite" id="MCU_012506-RA">
    <property type="protein sequence ID" value="MCU_012506-RA"/>
    <property type="gene ID" value="MCU_012506"/>
</dbReference>
<reference evidence="1" key="1">
    <citation type="submission" date="2019-11" db="UniProtKB">
        <authorList>
            <consortium name="WormBaseParasite"/>
        </authorList>
    </citation>
    <scope>IDENTIFICATION</scope>
</reference>
<protein>
    <submittedName>
        <fullName evidence="1">SRCR domain-containing protein</fullName>
    </submittedName>
</protein>